<sequence>MSLSPIEIITPEQFTKTPWKNGKGETIELAVNDGGDVNGFDWRLSMATVSEDGAFSDFSGYWRNLVLIEGQGIDLTHDDEYTDSLRELLEFTTFDGGSKTIGKLTDGTIKDFNVMVKQGLYIPQVSTFHELDSLLLDESVLNFVYAIDGGEITLHLGDFQKDMPSGALVKIHECQDGDEIGIAVSGKNLILISLYPQP</sequence>
<dbReference type="InterPro" id="IPR014710">
    <property type="entry name" value="RmlC-like_jellyroll"/>
</dbReference>
<evidence type="ECO:0000313" key="2">
    <source>
        <dbReference type="Proteomes" id="UP001157134"/>
    </source>
</evidence>
<dbReference type="SUPFAM" id="SSF51182">
    <property type="entry name" value="RmlC-like cupins"/>
    <property type="match status" value="1"/>
</dbReference>
<dbReference type="InterPro" id="IPR011051">
    <property type="entry name" value="RmlC_Cupin_sf"/>
</dbReference>
<organism evidence="1 2">
    <name type="scientific">Thalassotalea loyana</name>
    <dbReference type="NCBI Taxonomy" id="280483"/>
    <lineage>
        <taxon>Bacteria</taxon>
        <taxon>Pseudomonadati</taxon>
        <taxon>Pseudomonadota</taxon>
        <taxon>Gammaproteobacteria</taxon>
        <taxon>Alteromonadales</taxon>
        <taxon>Colwelliaceae</taxon>
        <taxon>Thalassotalea</taxon>
    </lineage>
</organism>
<accession>A0ABQ6HC00</accession>
<reference evidence="1 2" key="1">
    <citation type="submission" date="2023-03" db="EMBL/GenBank/DDBJ databases">
        <title>Thalassotalea loyana LMG 22536T draft genome sequence.</title>
        <authorList>
            <person name="Sawabe T."/>
        </authorList>
    </citation>
    <scope>NUCLEOTIDE SEQUENCE [LARGE SCALE GENOMIC DNA]</scope>
    <source>
        <strain evidence="1 2">LMG 22536</strain>
    </source>
</reference>
<name>A0ABQ6HC00_9GAMM</name>
<comment type="caution">
    <text evidence="1">The sequence shown here is derived from an EMBL/GenBank/DDBJ whole genome shotgun (WGS) entry which is preliminary data.</text>
</comment>
<proteinExistence type="predicted"/>
<dbReference type="EMBL" id="BSSV01000002">
    <property type="protein sequence ID" value="GLX85132.1"/>
    <property type="molecule type" value="Genomic_DNA"/>
</dbReference>
<dbReference type="PANTHER" id="PTHR37943">
    <property type="entry name" value="PROTEIN VES"/>
    <property type="match status" value="1"/>
</dbReference>
<dbReference type="Proteomes" id="UP001157134">
    <property type="component" value="Unassembled WGS sequence"/>
</dbReference>
<gene>
    <name evidence="1" type="ORF">tloyanaT_13840</name>
</gene>
<evidence type="ECO:0000313" key="1">
    <source>
        <dbReference type="EMBL" id="GLX85132.1"/>
    </source>
</evidence>
<keyword evidence="2" id="KW-1185">Reference proteome</keyword>
<dbReference type="PANTHER" id="PTHR37943:SF1">
    <property type="entry name" value="PROTEIN VES"/>
    <property type="match status" value="1"/>
</dbReference>
<dbReference type="CDD" id="cd20293">
    <property type="entry name" value="cupin_HutD_N"/>
    <property type="match status" value="1"/>
</dbReference>
<dbReference type="InterPro" id="IPR010282">
    <property type="entry name" value="Uncharacterised_HutD/Ves"/>
</dbReference>
<dbReference type="RefSeq" id="WP_284296941.1">
    <property type="nucleotide sequence ID" value="NZ_BSSV01000002.1"/>
</dbReference>
<protein>
    <recommendedName>
        <fullName evidence="3">HutD family protein</fullName>
    </recommendedName>
</protein>
<dbReference type="Pfam" id="PF05962">
    <property type="entry name" value="HutD"/>
    <property type="match status" value="1"/>
</dbReference>
<dbReference type="Gene3D" id="2.60.120.10">
    <property type="entry name" value="Jelly Rolls"/>
    <property type="match status" value="1"/>
</dbReference>
<evidence type="ECO:0008006" key="3">
    <source>
        <dbReference type="Google" id="ProtNLM"/>
    </source>
</evidence>